<evidence type="ECO:0000259" key="10">
    <source>
        <dbReference type="PROSITE" id="PS51713"/>
    </source>
</evidence>
<feature type="region of interest" description="G3" evidence="7">
    <location>
        <begin position="62"/>
        <end position="65"/>
    </location>
</feature>
<dbReference type="NCBIfam" id="NF000908">
    <property type="entry name" value="PRK00089.1"/>
    <property type="match status" value="1"/>
</dbReference>
<dbReference type="AlphaFoldDB" id="A0A4Z0F8C1"/>
<reference evidence="11 12" key="1">
    <citation type="journal article" date="2019" name="ISME J.">
        <title>Candidatus Macondimonas diazotrophica, a novel gammaproteobacterial genus dominating crude-oil-contaminated coastal sediments.</title>
        <authorList>
            <person name="Karthikeyan S."/>
            <person name="Konstantinidis K."/>
        </authorList>
    </citation>
    <scope>NUCLEOTIDE SEQUENCE [LARGE SCALE GENOMIC DNA]</scope>
    <source>
        <strain evidence="11 12">KTK01</strain>
    </source>
</reference>
<dbReference type="PROSITE" id="PS50823">
    <property type="entry name" value="KH_TYPE_2"/>
    <property type="match status" value="1"/>
</dbReference>
<dbReference type="PANTHER" id="PTHR42698">
    <property type="entry name" value="GTPASE ERA"/>
    <property type="match status" value="1"/>
</dbReference>
<evidence type="ECO:0000256" key="7">
    <source>
        <dbReference type="PROSITE-ProRule" id="PRU01050"/>
    </source>
</evidence>
<dbReference type="NCBIfam" id="TIGR00436">
    <property type="entry name" value="era"/>
    <property type="match status" value="1"/>
</dbReference>
<comment type="caution">
    <text evidence="11">The sequence shown here is derived from an EMBL/GenBank/DDBJ whole genome shotgun (WGS) entry which is preliminary data.</text>
</comment>
<dbReference type="Pfam" id="PF07650">
    <property type="entry name" value="KH_2"/>
    <property type="match status" value="1"/>
</dbReference>
<feature type="binding site" evidence="6">
    <location>
        <begin position="15"/>
        <end position="22"/>
    </location>
    <ligand>
        <name>GTP</name>
        <dbReference type="ChEBI" id="CHEBI:37565"/>
    </ligand>
</feature>
<feature type="region of interest" description="G5" evidence="7">
    <location>
        <begin position="153"/>
        <end position="155"/>
    </location>
</feature>
<keyword evidence="6" id="KW-0963">Cytoplasm</keyword>
<evidence type="ECO:0000256" key="4">
    <source>
        <dbReference type="ARBA" id="ARBA00022884"/>
    </source>
</evidence>
<organism evidence="11 12">
    <name type="scientific">Candidatus Macondimonas diazotrophica</name>
    <dbReference type="NCBI Taxonomy" id="2305248"/>
    <lineage>
        <taxon>Bacteria</taxon>
        <taxon>Pseudomonadati</taxon>
        <taxon>Pseudomonadota</taxon>
        <taxon>Gammaproteobacteria</taxon>
        <taxon>Chromatiales</taxon>
        <taxon>Ectothiorhodospiraceae</taxon>
        <taxon>Candidatus Macondimonas</taxon>
    </lineage>
</organism>
<dbReference type="EMBL" id="SRIO01000008">
    <property type="protein sequence ID" value="TFZ82592.1"/>
    <property type="molecule type" value="Genomic_DNA"/>
</dbReference>
<comment type="similarity">
    <text evidence="1 6 7 8">Belongs to the TRAFAC class TrmE-Era-EngA-EngB-Septin-like GTPase superfamily. Era GTPase family.</text>
</comment>
<dbReference type="InterPro" id="IPR015946">
    <property type="entry name" value="KH_dom-like_a/b"/>
</dbReference>
<dbReference type="InterPro" id="IPR009019">
    <property type="entry name" value="KH_sf_prok-type"/>
</dbReference>
<feature type="region of interest" description="G1" evidence="7">
    <location>
        <begin position="15"/>
        <end position="22"/>
    </location>
</feature>
<dbReference type="GO" id="GO:0005886">
    <property type="term" value="C:plasma membrane"/>
    <property type="evidence" value="ECO:0007669"/>
    <property type="project" value="UniProtKB-SubCell"/>
</dbReference>
<evidence type="ECO:0000256" key="3">
    <source>
        <dbReference type="ARBA" id="ARBA00022741"/>
    </source>
</evidence>
<keyword evidence="5 6" id="KW-0342">GTP-binding</keyword>
<feature type="region of interest" description="G2" evidence="7">
    <location>
        <begin position="41"/>
        <end position="45"/>
    </location>
</feature>
<keyword evidence="6" id="KW-0699">rRNA-binding</keyword>
<dbReference type="GO" id="GO:0005829">
    <property type="term" value="C:cytosol"/>
    <property type="evidence" value="ECO:0007669"/>
    <property type="project" value="TreeGrafter"/>
</dbReference>
<evidence type="ECO:0000313" key="12">
    <source>
        <dbReference type="Proteomes" id="UP000297890"/>
    </source>
</evidence>
<feature type="region of interest" description="G4" evidence="7">
    <location>
        <begin position="123"/>
        <end position="126"/>
    </location>
</feature>
<evidence type="ECO:0000256" key="6">
    <source>
        <dbReference type="HAMAP-Rule" id="MF_00367"/>
    </source>
</evidence>
<dbReference type="GO" id="GO:0070181">
    <property type="term" value="F:small ribosomal subunit rRNA binding"/>
    <property type="evidence" value="ECO:0007669"/>
    <property type="project" value="UniProtKB-UniRule"/>
</dbReference>
<dbReference type="RefSeq" id="WP_135281838.1">
    <property type="nucleotide sequence ID" value="NZ_SRIO01000008.1"/>
</dbReference>
<dbReference type="PRINTS" id="PR00326">
    <property type="entry name" value="GTP1OBG"/>
</dbReference>
<evidence type="ECO:0000259" key="9">
    <source>
        <dbReference type="PROSITE" id="PS50823"/>
    </source>
</evidence>
<keyword evidence="4 6" id="KW-0694">RNA-binding</keyword>
<protein>
    <recommendedName>
        <fullName evidence="2 6">GTPase Era</fullName>
    </recommendedName>
</protein>
<dbReference type="CDD" id="cd22534">
    <property type="entry name" value="KH-II_Era"/>
    <property type="match status" value="1"/>
</dbReference>
<evidence type="ECO:0000256" key="5">
    <source>
        <dbReference type="ARBA" id="ARBA00023134"/>
    </source>
</evidence>
<dbReference type="InterPro" id="IPR030388">
    <property type="entry name" value="G_ERA_dom"/>
</dbReference>
<dbReference type="NCBIfam" id="TIGR00231">
    <property type="entry name" value="small_GTP"/>
    <property type="match status" value="1"/>
</dbReference>
<dbReference type="CDD" id="cd04163">
    <property type="entry name" value="Era"/>
    <property type="match status" value="1"/>
</dbReference>
<dbReference type="GO" id="GO:0003924">
    <property type="term" value="F:GTPase activity"/>
    <property type="evidence" value="ECO:0007669"/>
    <property type="project" value="UniProtKB-UniRule"/>
</dbReference>
<feature type="domain" description="Era-type G" evidence="10">
    <location>
        <begin position="7"/>
        <end position="174"/>
    </location>
</feature>
<dbReference type="HAMAP" id="MF_00367">
    <property type="entry name" value="GTPase_Era"/>
    <property type="match status" value="1"/>
</dbReference>
<keyword evidence="3 6" id="KW-0547">Nucleotide-binding</keyword>
<feature type="binding site" evidence="6">
    <location>
        <begin position="62"/>
        <end position="66"/>
    </location>
    <ligand>
        <name>GTP</name>
        <dbReference type="ChEBI" id="CHEBI:37565"/>
    </ligand>
</feature>
<feature type="binding site" evidence="6">
    <location>
        <begin position="123"/>
        <end position="126"/>
    </location>
    <ligand>
        <name>GTP</name>
        <dbReference type="ChEBI" id="CHEBI:37565"/>
    </ligand>
</feature>
<gene>
    <name evidence="6" type="primary">era</name>
    <name evidence="11" type="ORF">E4680_07765</name>
</gene>
<dbReference type="InterPro" id="IPR004044">
    <property type="entry name" value="KH_dom_type_2"/>
</dbReference>
<dbReference type="GO" id="GO:0005525">
    <property type="term" value="F:GTP binding"/>
    <property type="evidence" value="ECO:0007669"/>
    <property type="project" value="UniProtKB-UniRule"/>
</dbReference>
<comment type="subunit">
    <text evidence="6">Monomer.</text>
</comment>
<dbReference type="PROSITE" id="PS51713">
    <property type="entry name" value="G_ERA"/>
    <property type="match status" value="1"/>
</dbReference>
<sequence>MSDPDFRCGTVALVGRPNVGKSSLLNRILGQKISIVTHKAQTTRHRIHGIHTIPGAQIVFIDTPGFHKAGNALGRYMVQKARGAVEDADVVVLVTDATRWTGEDQAVLDAIRGSGRPVGWVLNKVDRVQPRSRLLTALAEGRERADFAFVVPLSARQGDNITALEQELVSHLPISPPMVEEDIPTDRSERFLAAECVREQLLLHLHDELPYGMTVDLEQFKRTEKGLELGAVIWVAKDSHKGMVIGRQGEQLKRIGRAARLEIREQWQEPVFLSLWVKVRENWADEPVWLTRLGYD</sequence>
<comment type="subcellular location">
    <subcellularLocation>
        <location evidence="6">Cytoplasm</location>
    </subcellularLocation>
    <subcellularLocation>
        <location evidence="6">Cell membrane</location>
        <topology evidence="6">Peripheral membrane protein</topology>
    </subcellularLocation>
</comment>
<feature type="domain" description="KH type-2" evidence="9">
    <location>
        <begin position="205"/>
        <end position="281"/>
    </location>
</feature>
<evidence type="ECO:0000313" key="11">
    <source>
        <dbReference type="EMBL" id="TFZ82592.1"/>
    </source>
</evidence>
<accession>A0A4Z0F8C1</accession>
<evidence type="ECO:0000256" key="8">
    <source>
        <dbReference type="RuleBase" id="RU003761"/>
    </source>
</evidence>
<name>A0A4Z0F8C1_9GAMM</name>
<dbReference type="Pfam" id="PF01926">
    <property type="entry name" value="MMR_HSR1"/>
    <property type="match status" value="1"/>
</dbReference>
<keyword evidence="6" id="KW-0472">Membrane</keyword>
<dbReference type="Proteomes" id="UP000297890">
    <property type="component" value="Unassembled WGS sequence"/>
</dbReference>
<dbReference type="PANTHER" id="PTHR42698:SF1">
    <property type="entry name" value="GTPASE ERA, MITOCHONDRIAL"/>
    <property type="match status" value="1"/>
</dbReference>
<dbReference type="InterPro" id="IPR027417">
    <property type="entry name" value="P-loop_NTPase"/>
</dbReference>
<dbReference type="InterPro" id="IPR005662">
    <property type="entry name" value="GTPase_Era-like"/>
</dbReference>
<keyword evidence="6" id="KW-1003">Cell membrane</keyword>
<comment type="function">
    <text evidence="6">An essential GTPase that binds both GDP and GTP, with rapid nucleotide exchange. Plays a role in 16S rRNA processing and 30S ribosomal subunit biogenesis and possibly also in cell cycle regulation and energy metabolism.</text>
</comment>
<evidence type="ECO:0000256" key="2">
    <source>
        <dbReference type="ARBA" id="ARBA00020484"/>
    </source>
</evidence>
<keyword evidence="6" id="KW-0690">Ribosome biogenesis</keyword>
<dbReference type="InterPro" id="IPR006073">
    <property type="entry name" value="GTP-bd"/>
</dbReference>
<evidence type="ECO:0000256" key="1">
    <source>
        <dbReference type="ARBA" id="ARBA00007921"/>
    </source>
</evidence>
<dbReference type="OrthoDB" id="9805918at2"/>
<proteinExistence type="inferred from homology"/>
<dbReference type="SUPFAM" id="SSF52540">
    <property type="entry name" value="P-loop containing nucleoside triphosphate hydrolases"/>
    <property type="match status" value="1"/>
</dbReference>
<dbReference type="SUPFAM" id="SSF54814">
    <property type="entry name" value="Prokaryotic type KH domain (KH-domain type II)"/>
    <property type="match status" value="1"/>
</dbReference>
<dbReference type="Gene3D" id="3.30.300.20">
    <property type="match status" value="1"/>
</dbReference>
<dbReference type="Gene3D" id="3.40.50.300">
    <property type="entry name" value="P-loop containing nucleotide triphosphate hydrolases"/>
    <property type="match status" value="1"/>
</dbReference>
<dbReference type="GO" id="GO:0000028">
    <property type="term" value="P:ribosomal small subunit assembly"/>
    <property type="evidence" value="ECO:0007669"/>
    <property type="project" value="TreeGrafter"/>
</dbReference>
<dbReference type="GO" id="GO:0043024">
    <property type="term" value="F:ribosomal small subunit binding"/>
    <property type="evidence" value="ECO:0007669"/>
    <property type="project" value="TreeGrafter"/>
</dbReference>
<keyword evidence="12" id="KW-1185">Reference proteome</keyword>
<dbReference type="InterPro" id="IPR005225">
    <property type="entry name" value="Small_GTP-bd"/>
</dbReference>